<sequence length="128" mass="14024">MGIKDKLHVMVVDDMSVSRGLILQALDWMGIQHVDYCVDGESALRKLAARPVHLVISDYNMPGMDGLGLLEGLRKGRTTQRIGFILITGSTDAGLMERGNKLGMNNYIKKPFSPEALKAGIERVVGKL</sequence>
<proteinExistence type="predicted"/>
<dbReference type="Gene3D" id="3.40.50.2300">
    <property type="match status" value="1"/>
</dbReference>
<organism evidence="4 5">
    <name type="scientific">Marinibacterium profundimaris</name>
    <dbReference type="NCBI Taxonomy" id="1679460"/>
    <lineage>
        <taxon>Bacteria</taxon>
        <taxon>Pseudomonadati</taxon>
        <taxon>Pseudomonadota</taxon>
        <taxon>Alphaproteobacteria</taxon>
        <taxon>Rhodobacterales</taxon>
        <taxon>Paracoccaceae</taxon>
        <taxon>Marinibacterium</taxon>
    </lineage>
</organism>
<feature type="modified residue" description="4-aspartylphosphate" evidence="2">
    <location>
        <position position="58"/>
    </location>
</feature>
<dbReference type="PANTHER" id="PTHR44591">
    <property type="entry name" value="STRESS RESPONSE REGULATOR PROTEIN 1"/>
    <property type="match status" value="1"/>
</dbReference>
<dbReference type="RefSeq" id="WP_088649674.1">
    <property type="nucleotide sequence ID" value="NZ_AQQR01000003.1"/>
</dbReference>
<dbReference type="Proteomes" id="UP000215377">
    <property type="component" value="Unassembled WGS sequence"/>
</dbReference>
<name>A0A225NL66_9RHOB</name>
<dbReference type="GO" id="GO:0000160">
    <property type="term" value="P:phosphorelay signal transduction system"/>
    <property type="evidence" value="ECO:0007669"/>
    <property type="project" value="InterPro"/>
</dbReference>
<evidence type="ECO:0000256" key="1">
    <source>
        <dbReference type="ARBA" id="ARBA00022553"/>
    </source>
</evidence>
<keyword evidence="1 2" id="KW-0597">Phosphoprotein</keyword>
<keyword evidence="5" id="KW-1185">Reference proteome</keyword>
<dbReference type="InterPro" id="IPR011006">
    <property type="entry name" value="CheY-like_superfamily"/>
</dbReference>
<accession>A0A225NL66</accession>
<dbReference type="SMART" id="SM00448">
    <property type="entry name" value="REC"/>
    <property type="match status" value="1"/>
</dbReference>
<comment type="caution">
    <text evidence="4">The sequence shown here is derived from an EMBL/GenBank/DDBJ whole genome shotgun (WGS) entry which is preliminary data.</text>
</comment>
<evidence type="ECO:0000313" key="5">
    <source>
        <dbReference type="Proteomes" id="UP000215377"/>
    </source>
</evidence>
<dbReference type="PANTHER" id="PTHR44591:SF3">
    <property type="entry name" value="RESPONSE REGULATORY DOMAIN-CONTAINING PROTEIN"/>
    <property type="match status" value="1"/>
</dbReference>
<evidence type="ECO:0000256" key="2">
    <source>
        <dbReference type="PROSITE-ProRule" id="PRU00169"/>
    </source>
</evidence>
<dbReference type="EMBL" id="AQQR01000003">
    <property type="protein sequence ID" value="OWU74869.1"/>
    <property type="molecule type" value="Genomic_DNA"/>
</dbReference>
<dbReference type="OrthoDB" id="9800897at2"/>
<dbReference type="InterPro" id="IPR001789">
    <property type="entry name" value="Sig_transdc_resp-reg_receiver"/>
</dbReference>
<evidence type="ECO:0000313" key="4">
    <source>
        <dbReference type="EMBL" id="OWU74869.1"/>
    </source>
</evidence>
<feature type="domain" description="Response regulatory" evidence="3">
    <location>
        <begin position="8"/>
        <end position="125"/>
    </location>
</feature>
<dbReference type="InterPro" id="IPR050595">
    <property type="entry name" value="Bact_response_regulator"/>
</dbReference>
<protein>
    <submittedName>
        <fullName evidence="4">Chemotaxis protein CheY</fullName>
    </submittedName>
</protein>
<evidence type="ECO:0000259" key="3">
    <source>
        <dbReference type="PROSITE" id="PS50110"/>
    </source>
</evidence>
<dbReference type="AlphaFoldDB" id="A0A225NL66"/>
<dbReference type="Pfam" id="PF00072">
    <property type="entry name" value="Response_reg"/>
    <property type="match status" value="1"/>
</dbReference>
<dbReference type="SUPFAM" id="SSF52172">
    <property type="entry name" value="CheY-like"/>
    <property type="match status" value="1"/>
</dbReference>
<gene>
    <name evidence="4" type="ORF">ATO3_09810</name>
</gene>
<reference evidence="4 5" key="1">
    <citation type="submission" date="2013-04" db="EMBL/GenBank/DDBJ databases">
        <title>Oceanicola sp. 22II1-22F33 Genome Sequencing.</title>
        <authorList>
            <person name="Lai Q."/>
            <person name="Li G."/>
            <person name="Shao Z."/>
        </authorList>
    </citation>
    <scope>NUCLEOTIDE SEQUENCE [LARGE SCALE GENOMIC DNA]</scope>
    <source>
        <strain evidence="4 5">22II1-22F33</strain>
    </source>
</reference>
<dbReference type="PROSITE" id="PS50110">
    <property type="entry name" value="RESPONSE_REGULATORY"/>
    <property type="match status" value="1"/>
</dbReference>